<dbReference type="InterPro" id="IPR053714">
    <property type="entry name" value="Iso_Racemase_Enz_sf"/>
</dbReference>
<evidence type="ECO:0000313" key="3">
    <source>
        <dbReference type="Proteomes" id="UP000193862"/>
    </source>
</evidence>
<accession>A0A1Y5RXC8</accession>
<protein>
    <submittedName>
        <fullName evidence="2">Asp/Glu/Hydantoin racemase</fullName>
    </submittedName>
</protein>
<evidence type="ECO:0000256" key="1">
    <source>
        <dbReference type="ARBA" id="ARBA00038414"/>
    </source>
</evidence>
<dbReference type="RefSeq" id="WP_234990366.1">
    <property type="nucleotide sequence ID" value="NZ_FWFS01000002.1"/>
</dbReference>
<proteinExistence type="inferred from homology"/>
<dbReference type="InterPro" id="IPR015942">
    <property type="entry name" value="Asp/Glu/hydantoin_racemase"/>
</dbReference>
<evidence type="ECO:0000313" key="2">
    <source>
        <dbReference type="EMBL" id="SLN27689.1"/>
    </source>
</evidence>
<sequence length="211" mass="22138">MMDPIVVVNPNSCTAVTQGLREALRPFGGRFEVCDIPASPATIATQEDVDRAGLVFADICAARPQAAAFVTACFSDPGLYLARSKVRQPVIGIQEAGILAAMSRADRFGIIALSPKSIERHLRKIRTMGVSERLVADLPLPDVSAEASGRDREVYKMTLALALQLRDMGAGAVVLGCAGMAPIRAQLERDSGLAVIDPVVAGAALALAATL</sequence>
<dbReference type="InterPro" id="IPR052186">
    <property type="entry name" value="Hydantoin_racemase-like"/>
</dbReference>
<gene>
    <name evidence="2" type="ORF">AQS8620_00852</name>
</gene>
<name>A0A1Y5RXC8_9RHOB</name>
<dbReference type="Gene3D" id="3.40.50.12500">
    <property type="match status" value="1"/>
</dbReference>
<organism evidence="2 3">
    <name type="scientific">Aquimixticola soesokkakensis</name>
    <dbReference type="NCBI Taxonomy" id="1519096"/>
    <lineage>
        <taxon>Bacteria</taxon>
        <taxon>Pseudomonadati</taxon>
        <taxon>Pseudomonadota</taxon>
        <taxon>Alphaproteobacteria</taxon>
        <taxon>Rhodobacterales</taxon>
        <taxon>Paracoccaceae</taxon>
        <taxon>Aquimixticola</taxon>
    </lineage>
</organism>
<comment type="similarity">
    <text evidence="1">Belongs to the HyuE racemase family.</text>
</comment>
<dbReference type="PANTHER" id="PTHR28047">
    <property type="entry name" value="PROTEIN DCG1"/>
    <property type="match status" value="1"/>
</dbReference>
<dbReference type="Proteomes" id="UP000193862">
    <property type="component" value="Unassembled WGS sequence"/>
</dbReference>
<keyword evidence="3" id="KW-1185">Reference proteome</keyword>
<dbReference type="Pfam" id="PF01177">
    <property type="entry name" value="Asp_Glu_race"/>
    <property type="match status" value="1"/>
</dbReference>
<dbReference type="EMBL" id="FWFS01000002">
    <property type="protein sequence ID" value="SLN27689.1"/>
    <property type="molecule type" value="Genomic_DNA"/>
</dbReference>
<reference evidence="2 3" key="1">
    <citation type="submission" date="2017-03" db="EMBL/GenBank/DDBJ databases">
        <authorList>
            <person name="Afonso C.L."/>
            <person name="Miller P.J."/>
            <person name="Scott M.A."/>
            <person name="Spackman E."/>
            <person name="Goraichik I."/>
            <person name="Dimitrov K.M."/>
            <person name="Suarez D.L."/>
            <person name="Swayne D.E."/>
        </authorList>
    </citation>
    <scope>NUCLEOTIDE SEQUENCE [LARGE SCALE GENOMIC DNA]</scope>
    <source>
        <strain evidence="2 3">CECT 8620</strain>
    </source>
</reference>
<dbReference type="AlphaFoldDB" id="A0A1Y5RXC8"/>
<dbReference type="GO" id="GO:0047661">
    <property type="term" value="F:amino-acid racemase activity"/>
    <property type="evidence" value="ECO:0007669"/>
    <property type="project" value="InterPro"/>
</dbReference>
<dbReference type="PANTHER" id="PTHR28047:SF5">
    <property type="entry name" value="PROTEIN DCG1"/>
    <property type="match status" value="1"/>
</dbReference>